<dbReference type="Proteomes" id="UP000077405">
    <property type="component" value="Plasmid pYZ1"/>
</dbReference>
<protein>
    <submittedName>
        <fullName evidence="1">Uncharacterized protein</fullName>
    </submittedName>
</protein>
<organism evidence="1 2">
    <name type="scientific">Azospirillum humicireducens</name>
    <dbReference type="NCBI Taxonomy" id="1226968"/>
    <lineage>
        <taxon>Bacteria</taxon>
        <taxon>Pseudomonadati</taxon>
        <taxon>Pseudomonadota</taxon>
        <taxon>Alphaproteobacteria</taxon>
        <taxon>Rhodospirillales</taxon>
        <taxon>Azospirillaceae</taxon>
        <taxon>Azospirillum</taxon>
    </lineage>
</organism>
<dbReference type="OrthoDB" id="7306432at2"/>
<dbReference type="EMBL" id="CP028902">
    <property type="protein sequence ID" value="AWB06787.1"/>
    <property type="molecule type" value="Genomic_DNA"/>
</dbReference>
<sequence length="134" mass="14923">MANIIAFNETEALLYNPFEGDYGDGEREIVNEIVTVQEPPRCHTCGGKLTPGTRCRHLVEQVGDEDEGDEPESIRRTEYWFCQHCCAAMAKDINDGGDRVGSRTARMIANRERAIDTNCLQPNSPASETVPHVL</sequence>
<dbReference type="KEGG" id="ahu:A6A40_17180"/>
<reference evidence="1 2" key="1">
    <citation type="submission" date="2018-04" db="EMBL/GenBank/DDBJ databases">
        <title>Complete genome sequence of the nitrogen-fixing bacterium Azospirillum humicireducens type strain SgZ-5.</title>
        <authorList>
            <person name="Yu Z."/>
        </authorList>
    </citation>
    <scope>NUCLEOTIDE SEQUENCE [LARGE SCALE GENOMIC DNA]</scope>
    <source>
        <strain evidence="1 2">SgZ-5</strain>
        <plasmid evidence="1 2">pYZ1</plasmid>
    </source>
</reference>
<dbReference type="AlphaFoldDB" id="A0A2R4VQU2"/>
<keyword evidence="2" id="KW-1185">Reference proteome</keyword>
<gene>
    <name evidence="1" type="ORF">A6A40_17180</name>
</gene>
<evidence type="ECO:0000313" key="2">
    <source>
        <dbReference type="Proteomes" id="UP000077405"/>
    </source>
</evidence>
<keyword evidence="1" id="KW-0614">Plasmid</keyword>
<proteinExistence type="predicted"/>
<name>A0A2R4VQU2_9PROT</name>
<accession>A0A2R4VQU2</accession>
<evidence type="ECO:0000313" key="1">
    <source>
        <dbReference type="EMBL" id="AWB06787.1"/>
    </source>
</evidence>
<geneLocation type="plasmid" evidence="1 2">
    <name>pYZ1</name>
</geneLocation>
<dbReference type="RefSeq" id="WP_108547093.1">
    <property type="nucleotide sequence ID" value="NZ_CP028902.1"/>
</dbReference>